<dbReference type="OrthoDB" id="6777263at2759"/>
<reference evidence="3" key="1">
    <citation type="submission" date="2021-01" db="EMBL/GenBank/DDBJ databases">
        <title>Caligus Genome Assembly.</title>
        <authorList>
            <person name="Gallardo-Escarate C."/>
        </authorList>
    </citation>
    <scope>NUCLEOTIDE SEQUENCE [LARGE SCALE GENOMIC DNA]</scope>
</reference>
<dbReference type="SUPFAM" id="SSF54791">
    <property type="entry name" value="Eukaryotic type KH-domain (KH-domain type I)"/>
    <property type="match status" value="1"/>
</dbReference>
<feature type="compositionally biased region" description="Low complexity" evidence="1">
    <location>
        <begin position="130"/>
        <end position="145"/>
    </location>
</feature>
<dbReference type="InterPro" id="IPR036612">
    <property type="entry name" value="KH_dom_type_1_sf"/>
</dbReference>
<evidence type="ECO:0000313" key="2">
    <source>
        <dbReference type="EMBL" id="QQP58173.1"/>
    </source>
</evidence>
<proteinExistence type="predicted"/>
<dbReference type="Gene3D" id="3.30.1370.10">
    <property type="entry name" value="K Homology domain, type 1"/>
    <property type="match status" value="1"/>
</dbReference>
<dbReference type="InterPro" id="IPR045071">
    <property type="entry name" value="BBP-like"/>
</dbReference>
<gene>
    <name evidence="2" type="ORF">FKW44_003405</name>
</gene>
<feature type="non-terminal residue" evidence="2">
    <location>
        <position position="1"/>
    </location>
</feature>
<evidence type="ECO:0000256" key="1">
    <source>
        <dbReference type="SAM" id="MobiDB-lite"/>
    </source>
</evidence>
<evidence type="ECO:0000313" key="3">
    <source>
        <dbReference type="Proteomes" id="UP000595437"/>
    </source>
</evidence>
<feature type="region of interest" description="Disordered" evidence="1">
    <location>
        <begin position="130"/>
        <end position="158"/>
    </location>
</feature>
<dbReference type="Proteomes" id="UP000595437">
    <property type="component" value="Chromosome 2"/>
</dbReference>
<sequence length="222" mass="24012">TVFACTTIILYIYNLVYRLFKEEELRKTKDPKYHHLNEDLHVEITAFASPSEAHARIAYALTEVRKYLIPDSNDEIRQKQMREIEIMNRTKCDSEDISSEDTIRSSSPSSSLIAMRGLFNNGIGGANSSINSGSSSGSSPSSHSATVGAAGSNSKSGGRKGILPHGAILALNGTPDVTTSKVRVYSILDKIRANSLVTGDASPAPAYVETINLLDKNGYAFP</sequence>
<keyword evidence="3" id="KW-1185">Reference proteome</keyword>
<feature type="region of interest" description="Disordered" evidence="1">
    <location>
        <begin position="89"/>
        <end position="109"/>
    </location>
</feature>
<dbReference type="GO" id="GO:0005634">
    <property type="term" value="C:nucleus"/>
    <property type="evidence" value="ECO:0007669"/>
    <property type="project" value="TreeGrafter"/>
</dbReference>
<dbReference type="PANTHER" id="PTHR11208:SF42">
    <property type="entry name" value="QUAKING RELATED 54B, ISOFORM E"/>
    <property type="match status" value="1"/>
</dbReference>
<dbReference type="EMBL" id="CP045891">
    <property type="protein sequence ID" value="QQP58173.1"/>
    <property type="molecule type" value="Genomic_DNA"/>
</dbReference>
<protein>
    <submittedName>
        <fullName evidence="2">Quaking related</fullName>
    </submittedName>
</protein>
<dbReference type="GO" id="GO:0003729">
    <property type="term" value="F:mRNA binding"/>
    <property type="evidence" value="ECO:0007669"/>
    <property type="project" value="TreeGrafter"/>
</dbReference>
<dbReference type="AlphaFoldDB" id="A0A7T8QX24"/>
<organism evidence="2 3">
    <name type="scientific">Caligus rogercresseyi</name>
    <name type="common">Sea louse</name>
    <dbReference type="NCBI Taxonomy" id="217165"/>
    <lineage>
        <taxon>Eukaryota</taxon>
        <taxon>Metazoa</taxon>
        <taxon>Ecdysozoa</taxon>
        <taxon>Arthropoda</taxon>
        <taxon>Crustacea</taxon>
        <taxon>Multicrustacea</taxon>
        <taxon>Hexanauplia</taxon>
        <taxon>Copepoda</taxon>
        <taxon>Siphonostomatoida</taxon>
        <taxon>Caligidae</taxon>
        <taxon>Caligus</taxon>
    </lineage>
</organism>
<dbReference type="GO" id="GO:0000381">
    <property type="term" value="P:regulation of alternative mRNA splicing, via spliceosome"/>
    <property type="evidence" value="ECO:0007669"/>
    <property type="project" value="TreeGrafter"/>
</dbReference>
<name>A0A7T8QX24_CALRO</name>
<accession>A0A7T8QX24</accession>
<dbReference type="PANTHER" id="PTHR11208">
    <property type="entry name" value="RNA-BINDING PROTEIN RELATED"/>
    <property type="match status" value="1"/>
</dbReference>